<evidence type="ECO:0000313" key="3">
    <source>
        <dbReference type="Proteomes" id="UP001596143"/>
    </source>
</evidence>
<proteinExistence type="predicted"/>
<evidence type="ECO:0000313" key="2">
    <source>
        <dbReference type="EMBL" id="MFC5629198.1"/>
    </source>
</evidence>
<dbReference type="InterPro" id="IPR020372">
    <property type="entry name" value="Competence_ComGG"/>
</dbReference>
<protein>
    <submittedName>
        <fullName evidence="2">Competence type IV pilus minor pilin ComGG</fullName>
    </submittedName>
</protein>
<gene>
    <name evidence="2" type="primary">comGG</name>
    <name evidence="2" type="ORF">ACFPTR_10020</name>
</gene>
<keyword evidence="1" id="KW-0812">Transmembrane</keyword>
<dbReference type="EMBL" id="JBHSPF010000055">
    <property type="protein sequence ID" value="MFC5629198.1"/>
    <property type="molecule type" value="Genomic_DNA"/>
</dbReference>
<dbReference type="Proteomes" id="UP001596143">
    <property type="component" value="Unassembled WGS sequence"/>
</dbReference>
<keyword evidence="1" id="KW-0472">Membrane</keyword>
<name>A0ABW0U8B9_9BACI</name>
<evidence type="ECO:0000256" key="1">
    <source>
        <dbReference type="SAM" id="Phobius"/>
    </source>
</evidence>
<sequence length="129" mass="15492">MGERGAVMPLMLIIYFLFSAMIIFEVTVYMNEKQQVADQEQVLMLDWLLRNGEREWIETKSDLWMEEDEGVFHYPNGKVTYQSRYQNKDRLIVQLRATHSEGHQRTYAFYVDVMRESIENEEEETLLKE</sequence>
<accession>A0ABW0U8B9</accession>
<reference evidence="3" key="1">
    <citation type="journal article" date="2019" name="Int. J. Syst. Evol. Microbiol.">
        <title>The Global Catalogue of Microorganisms (GCM) 10K type strain sequencing project: providing services to taxonomists for standard genome sequencing and annotation.</title>
        <authorList>
            <consortium name="The Broad Institute Genomics Platform"/>
            <consortium name="The Broad Institute Genome Sequencing Center for Infectious Disease"/>
            <person name="Wu L."/>
            <person name="Ma J."/>
        </authorList>
    </citation>
    <scope>NUCLEOTIDE SEQUENCE [LARGE SCALE GENOMIC DNA]</scope>
    <source>
        <strain evidence="3">CGMCC 1.15790</strain>
    </source>
</reference>
<keyword evidence="1" id="KW-1133">Transmembrane helix</keyword>
<feature type="transmembrane region" description="Helical" evidence="1">
    <location>
        <begin position="6"/>
        <end position="24"/>
    </location>
</feature>
<dbReference type="RefSeq" id="WP_270898495.1">
    <property type="nucleotide sequence ID" value="NZ_JBHSPF010000055.1"/>
</dbReference>
<organism evidence="2 3">
    <name type="scientific">Aliibacillus thermotolerans</name>
    <dbReference type="NCBI Taxonomy" id="1834418"/>
    <lineage>
        <taxon>Bacteria</taxon>
        <taxon>Bacillati</taxon>
        <taxon>Bacillota</taxon>
        <taxon>Bacilli</taxon>
        <taxon>Bacillales</taxon>
        <taxon>Bacillaceae</taxon>
        <taxon>Aliibacillus</taxon>
    </lineage>
</organism>
<comment type="caution">
    <text evidence="2">The sequence shown here is derived from an EMBL/GenBank/DDBJ whole genome shotgun (WGS) entry which is preliminary data.</text>
</comment>
<keyword evidence="3" id="KW-1185">Reference proteome</keyword>
<dbReference type="Pfam" id="PF14173">
    <property type="entry name" value="ComGG"/>
    <property type="match status" value="1"/>
</dbReference>